<dbReference type="PRINTS" id="PR00463">
    <property type="entry name" value="EP450I"/>
</dbReference>
<comment type="caution">
    <text evidence="10">The sequence shown here is derived from an EMBL/GenBank/DDBJ whole genome shotgun (WGS) entry which is preliminary data.</text>
</comment>
<dbReference type="GO" id="GO:0020037">
    <property type="term" value="F:heme binding"/>
    <property type="evidence" value="ECO:0007669"/>
    <property type="project" value="InterPro"/>
</dbReference>
<sequence length="477" mass="55807">MWRGITSLYKQCSNGPDAIVSNQSTRDSHTERFDSAVFNNCQRLFDSYGSVFRIWQDPLHLSVFVADPDIVEYFLSSNTHIKKSEGYDLFQPWLGQGLINNAGDIWRKHRKILTPAFHMKILEQFSESFHKFGQLLIEKLKKQENKDIDIYKFIILYAMDAICDSSMRIDANAQITGDMTYINAVKRFLDIYEMRFFSFFNRYELFFRFSSEYKQYKRDISFLQTFTKKIIEQRKQERCSNQTEEEFDEFGRRKRRKVFLDILLDSDSMSDTEIREEVDTFLFGGHDTVASTISFGLYELAKHPKIQTKILEEIESVVGVDKTEAITIQHLSEMDYLDRVVKEILRLYPAAPLIERELEEDVFLNGSKYPKGATISFHIFIQHRRKELFPEPELFDPDRFLPENIATRHKFAYIPFSAGPRNCIGQKYALINCKTTIANVIRHFLVLPVVPQHEVILLNDAVLKSANGLLLKLACRH</sequence>
<evidence type="ECO:0000256" key="3">
    <source>
        <dbReference type="ARBA" id="ARBA00022617"/>
    </source>
</evidence>
<evidence type="ECO:0000313" key="11">
    <source>
        <dbReference type="Proteomes" id="UP001458880"/>
    </source>
</evidence>
<organism evidence="10 11">
    <name type="scientific">Popillia japonica</name>
    <name type="common">Japanese beetle</name>
    <dbReference type="NCBI Taxonomy" id="7064"/>
    <lineage>
        <taxon>Eukaryota</taxon>
        <taxon>Metazoa</taxon>
        <taxon>Ecdysozoa</taxon>
        <taxon>Arthropoda</taxon>
        <taxon>Hexapoda</taxon>
        <taxon>Insecta</taxon>
        <taxon>Pterygota</taxon>
        <taxon>Neoptera</taxon>
        <taxon>Endopterygota</taxon>
        <taxon>Coleoptera</taxon>
        <taxon>Polyphaga</taxon>
        <taxon>Scarabaeiformia</taxon>
        <taxon>Scarabaeidae</taxon>
        <taxon>Rutelinae</taxon>
        <taxon>Popillia</taxon>
    </lineage>
</organism>
<dbReference type="InterPro" id="IPR001128">
    <property type="entry name" value="Cyt_P450"/>
</dbReference>
<dbReference type="SUPFAM" id="SSF48264">
    <property type="entry name" value="Cytochrome P450"/>
    <property type="match status" value="1"/>
</dbReference>
<keyword evidence="7 9" id="KW-0503">Monooxygenase</keyword>
<dbReference type="EMBL" id="JASPKY010000973">
    <property type="protein sequence ID" value="KAK9679812.1"/>
    <property type="molecule type" value="Genomic_DNA"/>
</dbReference>
<keyword evidence="3 8" id="KW-0349">Heme</keyword>
<keyword evidence="11" id="KW-1185">Reference proteome</keyword>
<dbReference type="Proteomes" id="UP001458880">
    <property type="component" value="Unassembled WGS sequence"/>
</dbReference>
<gene>
    <name evidence="10" type="ORF">QE152_g39699</name>
</gene>
<dbReference type="PANTHER" id="PTHR24291">
    <property type="entry name" value="CYTOCHROME P450 FAMILY 4"/>
    <property type="match status" value="1"/>
</dbReference>
<evidence type="ECO:0000256" key="7">
    <source>
        <dbReference type="ARBA" id="ARBA00023033"/>
    </source>
</evidence>
<dbReference type="GO" id="GO:0004497">
    <property type="term" value="F:monooxygenase activity"/>
    <property type="evidence" value="ECO:0007669"/>
    <property type="project" value="UniProtKB-KW"/>
</dbReference>
<dbReference type="InterPro" id="IPR050196">
    <property type="entry name" value="Cytochrome_P450_Monoox"/>
</dbReference>
<comment type="cofactor">
    <cofactor evidence="1 8">
        <name>heme</name>
        <dbReference type="ChEBI" id="CHEBI:30413"/>
    </cofactor>
</comment>
<keyword evidence="4 8" id="KW-0479">Metal-binding</keyword>
<dbReference type="InterPro" id="IPR002401">
    <property type="entry name" value="Cyt_P450_E_grp-I"/>
</dbReference>
<dbReference type="AlphaFoldDB" id="A0AAW1HU02"/>
<dbReference type="Pfam" id="PF00067">
    <property type="entry name" value="p450"/>
    <property type="match status" value="1"/>
</dbReference>
<name>A0AAW1HU02_POPJA</name>
<feature type="binding site" description="axial binding residue" evidence="8">
    <location>
        <position position="423"/>
    </location>
    <ligand>
        <name>heme</name>
        <dbReference type="ChEBI" id="CHEBI:30413"/>
    </ligand>
    <ligandPart>
        <name>Fe</name>
        <dbReference type="ChEBI" id="CHEBI:18248"/>
    </ligandPart>
</feature>
<evidence type="ECO:0000256" key="1">
    <source>
        <dbReference type="ARBA" id="ARBA00001971"/>
    </source>
</evidence>
<comment type="similarity">
    <text evidence="2 9">Belongs to the cytochrome P450 family.</text>
</comment>
<dbReference type="CDD" id="cd20628">
    <property type="entry name" value="CYP4"/>
    <property type="match status" value="1"/>
</dbReference>
<keyword evidence="5 9" id="KW-0560">Oxidoreductase</keyword>
<keyword evidence="6 8" id="KW-0408">Iron</keyword>
<dbReference type="InterPro" id="IPR017972">
    <property type="entry name" value="Cyt_P450_CS"/>
</dbReference>
<dbReference type="Gene3D" id="1.10.630.10">
    <property type="entry name" value="Cytochrome P450"/>
    <property type="match status" value="1"/>
</dbReference>
<evidence type="ECO:0000256" key="6">
    <source>
        <dbReference type="ARBA" id="ARBA00023004"/>
    </source>
</evidence>
<dbReference type="PRINTS" id="PR00385">
    <property type="entry name" value="P450"/>
</dbReference>
<dbReference type="PANTHER" id="PTHR24291:SF187">
    <property type="entry name" value="CYTOCHROME P450 4AE1-RELATED"/>
    <property type="match status" value="1"/>
</dbReference>
<evidence type="ECO:0000256" key="2">
    <source>
        <dbReference type="ARBA" id="ARBA00010617"/>
    </source>
</evidence>
<evidence type="ECO:0000256" key="5">
    <source>
        <dbReference type="ARBA" id="ARBA00023002"/>
    </source>
</evidence>
<proteinExistence type="inferred from homology"/>
<dbReference type="GO" id="GO:0005506">
    <property type="term" value="F:iron ion binding"/>
    <property type="evidence" value="ECO:0007669"/>
    <property type="project" value="InterPro"/>
</dbReference>
<protein>
    <submittedName>
        <fullName evidence="10">Cytochrome P450</fullName>
    </submittedName>
</protein>
<evidence type="ECO:0000256" key="4">
    <source>
        <dbReference type="ARBA" id="ARBA00022723"/>
    </source>
</evidence>
<dbReference type="PROSITE" id="PS00086">
    <property type="entry name" value="CYTOCHROME_P450"/>
    <property type="match status" value="1"/>
</dbReference>
<evidence type="ECO:0000256" key="9">
    <source>
        <dbReference type="RuleBase" id="RU000461"/>
    </source>
</evidence>
<evidence type="ECO:0000256" key="8">
    <source>
        <dbReference type="PIRSR" id="PIRSR602401-1"/>
    </source>
</evidence>
<dbReference type="InterPro" id="IPR036396">
    <property type="entry name" value="Cyt_P450_sf"/>
</dbReference>
<evidence type="ECO:0000313" key="10">
    <source>
        <dbReference type="EMBL" id="KAK9679812.1"/>
    </source>
</evidence>
<reference evidence="10 11" key="1">
    <citation type="journal article" date="2024" name="BMC Genomics">
        <title>De novo assembly and annotation of Popillia japonica's genome with initial clues to its potential as an invasive pest.</title>
        <authorList>
            <person name="Cucini C."/>
            <person name="Boschi S."/>
            <person name="Funari R."/>
            <person name="Cardaioli E."/>
            <person name="Iannotti N."/>
            <person name="Marturano G."/>
            <person name="Paoli F."/>
            <person name="Bruttini M."/>
            <person name="Carapelli A."/>
            <person name="Frati F."/>
            <person name="Nardi F."/>
        </authorList>
    </citation>
    <scope>NUCLEOTIDE SEQUENCE [LARGE SCALE GENOMIC DNA]</scope>
    <source>
        <strain evidence="10">DMR45628</strain>
    </source>
</reference>
<dbReference type="GO" id="GO:0016705">
    <property type="term" value="F:oxidoreductase activity, acting on paired donors, with incorporation or reduction of molecular oxygen"/>
    <property type="evidence" value="ECO:0007669"/>
    <property type="project" value="InterPro"/>
</dbReference>
<accession>A0AAW1HU02</accession>